<dbReference type="KEGG" id="emp:EZMO1_3442"/>
<dbReference type="RefSeq" id="WP_236632028.1">
    <property type="nucleotide sequence ID" value="NZ_CP013251.1"/>
</dbReference>
<keyword evidence="6 8" id="KW-1133">Transmembrane helix</keyword>
<keyword evidence="7 8" id="KW-0472">Membrane</keyword>
<evidence type="ECO:0000256" key="4">
    <source>
        <dbReference type="ARBA" id="ARBA00022692"/>
    </source>
</evidence>
<feature type="transmembrane region" description="Helical" evidence="8">
    <location>
        <begin position="115"/>
        <end position="135"/>
    </location>
</feature>
<dbReference type="InterPro" id="IPR011701">
    <property type="entry name" value="MFS"/>
</dbReference>
<accession>A0A142BFA6</accession>
<dbReference type="Gene3D" id="1.20.1250.20">
    <property type="entry name" value="MFS general substrate transporter like domains"/>
    <property type="match status" value="2"/>
</dbReference>
<feature type="transmembrane region" description="Helical" evidence="8">
    <location>
        <begin position="332"/>
        <end position="354"/>
    </location>
</feature>
<dbReference type="PATRIC" id="fig|570277.3.peg.3701"/>
<evidence type="ECO:0000313" key="10">
    <source>
        <dbReference type="EMBL" id="AMO57432.1"/>
    </source>
</evidence>
<feature type="transmembrane region" description="Helical" evidence="8">
    <location>
        <begin position="54"/>
        <end position="76"/>
    </location>
</feature>
<keyword evidence="4 8" id="KW-0812">Transmembrane</keyword>
<dbReference type="GO" id="GO:0005886">
    <property type="term" value="C:plasma membrane"/>
    <property type="evidence" value="ECO:0007669"/>
    <property type="project" value="UniProtKB-SubCell"/>
</dbReference>
<dbReference type="InterPro" id="IPR051084">
    <property type="entry name" value="H+-coupled_symporters"/>
</dbReference>
<reference evidence="10 11" key="1">
    <citation type="journal article" date="2016" name="Front. Microbiol.">
        <title>Genomic Insight into the Host-Endosymbiont Relationship of Endozoicomonas montiporae CL-33(T) with its Coral Host.</title>
        <authorList>
            <person name="Ding J.-Y."/>
            <person name="Shiu J.-H."/>
            <person name="Chen W.-M."/>
            <person name="Chiang Y.-R."/>
            <person name="Tang S.-L."/>
        </authorList>
    </citation>
    <scope>NUCLEOTIDE SEQUENCE [LARGE SCALE GENOMIC DNA]</scope>
    <source>
        <strain evidence="10 11">CL-33</strain>
    </source>
</reference>
<feature type="transmembrane region" description="Helical" evidence="8">
    <location>
        <begin position="241"/>
        <end position="266"/>
    </location>
</feature>
<evidence type="ECO:0000256" key="7">
    <source>
        <dbReference type="ARBA" id="ARBA00023136"/>
    </source>
</evidence>
<evidence type="ECO:0000313" key="11">
    <source>
        <dbReference type="Proteomes" id="UP000071065"/>
    </source>
</evidence>
<feature type="transmembrane region" description="Helical" evidence="8">
    <location>
        <begin position="16"/>
        <end position="42"/>
    </location>
</feature>
<evidence type="ECO:0000256" key="1">
    <source>
        <dbReference type="ARBA" id="ARBA00004651"/>
    </source>
</evidence>
<feature type="domain" description="Major facilitator superfamily (MFS) profile" evidence="9">
    <location>
        <begin position="16"/>
        <end position="422"/>
    </location>
</feature>
<comment type="subcellular location">
    <subcellularLocation>
        <location evidence="1">Cell membrane</location>
        <topology evidence="1">Multi-pass membrane protein</topology>
    </subcellularLocation>
</comment>
<evidence type="ECO:0000256" key="2">
    <source>
        <dbReference type="ARBA" id="ARBA00022448"/>
    </source>
</evidence>
<evidence type="ECO:0000256" key="6">
    <source>
        <dbReference type="ARBA" id="ARBA00022989"/>
    </source>
</evidence>
<dbReference type="GO" id="GO:0015293">
    <property type="term" value="F:symporter activity"/>
    <property type="evidence" value="ECO:0007669"/>
    <property type="project" value="UniProtKB-KW"/>
</dbReference>
<dbReference type="STRING" id="570277.EZMO1_3442"/>
<dbReference type="PANTHER" id="PTHR43528:SF7">
    <property type="entry name" value="MFS TRANSPORTER"/>
    <property type="match status" value="1"/>
</dbReference>
<dbReference type="InterPro" id="IPR036259">
    <property type="entry name" value="MFS_trans_sf"/>
</dbReference>
<protein>
    <submittedName>
        <fullName evidence="10">Proline/betaine transporter</fullName>
    </submittedName>
</protein>
<evidence type="ECO:0000256" key="3">
    <source>
        <dbReference type="ARBA" id="ARBA00022475"/>
    </source>
</evidence>
<feature type="transmembrane region" description="Helical" evidence="8">
    <location>
        <begin position="156"/>
        <end position="180"/>
    </location>
</feature>
<evidence type="ECO:0000259" key="9">
    <source>
        <dbReference type="PROSITE" id="PS50850"/>
    </source>
</evidence>
<dbReference type="Pfam" id="PF07690">
    <property type="entry name" value="MFS_1"/>
    <property type="match status" value="1"/>
</dbReference>
<feature type="transmembrane region" description="Helical" evidence="8">
    <location>
        <begin position="366"/>
        <end position="393"/>
    </location>
</feature>
<feature type="transmembrane region" description="Helical" evidence="8">
    <location>
        <begin position="88"/>
        <end position="109"/>
    </location>
</feature>
<sequence>MVFSSHEGLSREHKGLILVTSLGGFLEFYDFIIYALMAVYIADQFFPSHDSFTSMLTTFATFSVGYFVRPLGGLVFGHLGDRFGRKPTFVATVLIMALSTFLMGCLPTYSQVGLWAPLMLVGLRVLQGFSIGGEIPGAMTYLSETVDRRRGLVMSLLFMVLANGVVFGSLVHAFMLWWLPVDEMKAWGWRIPFWLGGTMGICSYVVRKQFQESDLFLQLAKRKAQSAVPLFHLLQSHRRQLLVGIFLILPVATSMTLLFLFTPGYLTKMLGYSAGDVALAGSIGIFLSSVVFIAFGLLADTVSLRSLLCVASGIIVLFSVPVFYWYGAGVDVYSVMLVSALIQGSITGVAPLALSELFPVNVRYSGIAFCYNVSFALFGGLTPVIAMTLIGWTNNLQSPAWYLMVSGLFGLLATCMMSVPRRPSAAQL</sequence>
<dbReference type="AlphaFoldDB" id="A0A142BFA6"/>
<keyword evidence="3" id="KW-1003">Cell membrane</keyword>
<feature type="transmembrane region" description="Helical" evidence="8">
    <location>
        <begin position="399"/>
        <end position="419"/>
    </location>
</feature>
<evidence type="ECO:0000256" key="8">
    <source>
        <dbReference type="SAM" id="Phobius"/>
    </source>
</evidence>
<dbReference type="Proteomes" id="UP000071065">
    <property type="component" value="Chromosome"/>
</dbReference>
<organism evidence="10 11">
    <name type="scientific">Endozoicomonas montiporae CL-33</name>
    <dbReference type="NCBI Taxonomy" id="570277"/>
    <lineage>
        <taxon>Bacteria</taxon>
        <taxon>Pseudomonadati</taxon>
        <taxon>Pseudomonadota</taxon>
        <taxon>Gammaproteobacteria</taxon>
        <taxon>Oceanospirillales</taxon>
        <taxon>Endozoicomonadaceae</taxon>
        <taxon>Endozoicomonas</taxon>
    </lineage>
</organism>
<name>A0A142BFA6_9GAMM</name>
<dbReference type="PROSITE" id="PS50850">
    <property type="entry name" value="MFS"/>
    <property type="match status" value="1"/>
</dbReference>
<dbReference type="SUPFAM" id="SSF103473">
    <property type="entry name" value="MFS general substrate transporter"/>
    <property type="match status" value="1"/>
</dbReference>
<proteinExistence type="predicted"/>
<dbReference type="EMBL" id="CP013251">
    <property type="protein sequence ID" value="AMO57432.1"/>
    <property type="molecule type" value="Genomic_DNA"/>
</dbReference>
<dbReference type="InterPro" id="IPR020846">
    <property type="entry name" value="MFS_dom"/>
</dbReference>
<gene>
    <name evidence="10" type="primary">proP2</name>
    <name evidence="10" type="ORF">EZMO1_3442</name>
</gene>
<evidence type="ECO:0000256" key="5">
    <source>
        <dbReference type="ARBA" id="ARBA00022847"/>
    </source>
</evidence>
<feature type="transmembrane region" description="Helical" evidence="8">
    <location>
        <begin position="306"/>
        <end position="326"/>
    </location>
</feature>
<feature type="transmembrane region" description="Helical" evidence="8">
    <location>
        <begin position="186"/>
        <end position="206"/>
    </location>
</feature>
<feature type="transmembrane region" description="Helical" evidence="8">
    <location>
        <begin position="278"/>
        <end position="299"/>
    </location>
</feature>
<keyword evidence="2" id="KW-0813">Transport</keyword>
<dbReference type="PANTHER" id="PTHR43528">
    <property type="entry name" value="ALPHA-KETOGLUTARATE PERMEASE"/>
    <property type="match status" value="1"/>
</dbReference>
<keyword evidence="5" id="KW-0769">Symport</keyword>